<organism evidence="4 5">
    <name type="scientific">Scophthalmus maximus</name>
    <name type="common">Turbot</name>
    <name type="synonym">Psetta maxima</name>
    <dbReference type="NCBI Taxonomy" id="52904"/>
    <lineage>
        <taxon>Eukaryota</taxon>
        <taxon>Metazoa</taxon>
        <taxon>Chordata</taxon>
        <taxon>Craniata</taxon>
        <taxon>Vertebrata</taxon>
        <taxon>Euteleostomi</taxon>
        <taxon>Actinopterygii</taxon>
        <taxon>Neopterygii</taxon>
        <taxon>Teleostei</taxon>
        <taxon>Neoteleostei</taxon>
        <taxon>Acanthomorphata</taxon>
        <taxon>Carangaria</taxon>
        <taxon>Pleuronectiformes</taxon>
        <taxon>Pleuronectoidei</taxon>
        <taxon>Scophthalmidae</taxon>
        <taxon>Scophthalmus</taxon>
    </lineage>
</organism>
<dbReference type="EMBL" id="VEVO01000004">
    <property type="protein sequence ID" value="KAF0042756.1"/>
    <property type="molecule type" value="Genomic_DNA"/>
</dbReference>
<dbReference type="GO" id="GO:0005184">
    <property type="term" value="F:neuropeptide hormone activity"/>
    <property type="evidence" value="ECO:0007669"/>
    <property type="project" value="InterPro"/>
</dbReference>
<accession>A0A6A4T5A0</accession>
<keyword evidence="1" id="KW-1015">Disulfide bond</keyword>
<dbReference type="AlphaFoldDB" id="A0A6A4T5A0"/>
<keyword evidence="2" id="KW-0472">Membrane</keyword>
<dbReference type="GO" id="GO:0031395">
    <property type="term" value="C:bursicon neuropeptide hormone complex"/>
    <property type="evidence" value="ECO:0007669"/>
    <property type="project" value="InterPro"/>
</dbReference>
<dbReference type="GO" id="GO:0007186">
    <property type="term" value="P:G protein-coupled receptor signaling pathway"/>
    <property type="evidence" value="ECO:0007669"/>
    <property type="project" value="TreeGrafter"/>
</dbReference>
<dbReference type="GO" id="GO:0001664">
    <property type="term" value="F:G protein-coupled receptor binding"/>
    <property type="evidence" value="ECO:0007669"/>
    <property type="project" value="InterPro"/>
</dbReference>
<keyword evidence="2" id="KW-0812">Transmembrane</keyword>
<feature type="domain" description="CTCK" evidence="3">
    <location>
        <begin position="102"/>
        <end position="177"/>
    </location>
</feature>
<protein>
    <recommendedName>
        <fullName evidence="3">CTCK domain-containing protein</fullName>
    </recommendedName>
</protein>
<proteinExistence type="predicted"/>
<evidence type="ECO:0000313" key="4">
    <source>
        <dbReference type="EMBL" id="KAF0042756.1"/>
    </source>
</evidence>
<evidence type="ECO:0000313" key="5">
    <source>
        <dbReference type="Proteomes" id="UP000438429"/>
    </source>
</evidence>
<dbReference type="Proteomes" id="UP000438429">
    <property type="component" value="Unassembled WGS sequence"/>
</dbReference>
<evidence type="ECO:0000256" key="1">
    <source>
        <dbReference type="ARBA" id="ARBA00023157"/>
    </source>
</evidence>
<dbReference type="SMART" id="SM00041">
    <property type="entry name" value="CT"/>
    <property type="match status" value="1"/>
</dbReference>
<gene>
    <name evidence="4" type="ORF">F2P81_004093</name>
</gene>
<dbReference type="InterPro" id="IPR034441">
    <property type="entry name" value="Bursicon_suB"/>
</dbReference>
<evidence type="ECO:0000259" key="3">
    <source>
        <dbReference type="SMART" id="SM00041"/>
    </source>
</evidence>
<dbReference type="InterPro" id="IPR006207">
    <property type="entry name" value="Cys_knot_C"/>
</dbReference>
<reference evidence="4 5" key="1">
    <citation type="submission" date="2019-06" db="EMBL/GenBank/DDBJ databases">
        <title>Draft genomes of female and male turbot (Scophthalmus maximus).</title>
        <authorList>
            <person name="Xu H."/>
            <person name="Xu X.-W."/>
            <person name="Shao C."/>
            <person name="Chen S."/>
        </authorList>
    </citation>
    <scope>NUCLEOTIDE SEQUENCE [LARGE SCALE GENOMIC DNA]</scope>
    <source>
        <strain evidence="4">Ysfricsl-2016a</strain>
        <tissue evidence="4">Blood</tissue>
    </source>
</reference>
<dbReference type="PANTHER" id="PTHR41151">
    <property type="entry name" value="PARTNER OF BURSICON"/>
    <property type="match status" value="1"/>
</dbReference>
<dbReference type="PANTHER" id="PTHR41151:SF1">
    <property type="entry name" value="PARTNER OF BURSICON"/>
    <property type="match status" value="1"/>
</dbReference>
<name>A0A6A4T5A0_SCOMX</name>
<keyword evidence="2" id="KW-1133">Transmembrane helix</keyword>
<sequence length="177" mass="19786">MAAALTRRCQKDLDRTCDCHRVCRFHSSRLQPLDVHDSNCMMLLIISASLVLLSLPRSDSSSVSVSNSSCMIRQPAFLPLLFFVPLLFCLPAFAVSPHLVHANFVPTDLWCENRTSPKVNIVSCDGKCPSASIYNYNINTYARFCKCCRETGLQRRSVQLYCSGNATWTTDIRGATL</sequence>
<dbReference type="InterPro" id="IPR029034">
    <property type="entry name" value="Cystine-knot_cytokine"/>
</dbReference>
<comment type="caution">
    <text evidence="4">The sequence shown here is derived from an EMBL/GenBank/DDBJ whole genome shotgun (WGS) entry which is preliminary data.</text>
</comment>
<feature type="transmembrane region" description="Helical" evidence="2">
    <location>
        <begin position="76"/>
        <end position="95"/>
    </location>
</feature>
<dbReference type="Gene3D" id="2.10.90.10">
    <property type="entry name" value="Cystine-knot cytokines"/>
    <property type="match status" value="1"/>
</dbReference>
<evidence type="ECO:0000256" key="2">
    <source>
        <dbReference type="SAM" id="Phobius"/>
    </source>
</evidence>